<evidence type="ECO:0000313" key="9">
    <source>
        <dbReference type="EMBL" id="KAK3224041.1"/>
    </source>
</evidence>
<evidence type="ECO:0000256" key="2">
    <source>
        <dbReference type="ARBA" id="ARBA00004906"/>
    </source>
</evidence>
<evidence type="ECO:0000259" key="8">
    <source>
        <dbReference type="PROSITE" id="PS50089"/>
    </source>
</evidence>
<proteinExistence type="predicted"/>
<evidence type="ECO:0000256" key="5">
    <source>
        <dbReference type="PROSITE-ProRule" id="PRU00175"/>
    </source>
</evidence>
<gene>
    <name evidence="9" type="ORF">Dsin_011066</name>
</gene>
<feature type="compositionally biased region" description="Basic residues" evidence="7">
    <location>
        <begin position="445"/>
        <end position="457"/>
    </location>
</feature>
<keyword evidence="10" id="KW-1185">Reference proteome</keyword>
<keyword evidence="3 6" id="KW-0808">Transferase</keyword>
<dbReference type="Proteomes" id="UP001281410">
    <property type="component" value="Unassembled WGS sequence"/>
</dbReference>
<comment type="domain">
    <text evidence="6">The RING-type zinc finger domain is responsible for E3 ligase activity.</text>
</comment>
<dbReference type="InterPro" id="IPR045103">
    <property type="entry name" value="RNF5/RNF185-like"/>
</dbReference>
<comment type="pathway">
    <text evidence="2 6">Protein modification; protein ubiquitination.</text>
</comment>
<organism evidence="9 10">
    <name type="scientific">Dipteronia sinensis</name>
    <dbReference type="NCBI Taxonomy" id="43782"/>
    <lineage>
        <taxon>Eukaryota</taxon>
        <taxon>Viridiplantae</taxon>
        <taxon>Streptophyta</taxon>
        <taxon>Embryophyta</taxon>
        <taxon>Tracheophyta</taxon>
        <taxon>Spermatophyta</taxon>
        <taxon>Magnoliopsida</taxon>
        <taxon>eudicotyledons</taxon>
        <taxon>Gunneridae</taxon>
        <taxon>Pentapetalae</taxon>
        <taxon>rosids</taxon>
        <taxon>malvids</taxon>
        <taxon>Sapindales</taxon>
        <taxon>Sapindaceae</taxon>
        <taxon>Hippocastanoideae</taxon>
        <taxon>Acereae</taxon>
        <taxon>Dipteronia</taxon>
    </lineage>
</organism>
<dbReference type="EMBL" id="JANJYJ010000003">
    <property type="protein sequence ID" value="KAK3224041.1"/>
    <property type="molecule type" value="Genomic_DNA"/>
</dbReference>
<dbReference type="GO" id="GO:0006511">
    <property type="term" value="P:ubiquitin-dependent protein catabolic process"/>
    <property type="evidence" value="ECO:0007669"/>
    <property type="project" value="UniProtKB-UniRule"/>
</dbReference>
<keyword evidence="5 6" id="KW-0863">Zinc-finger</keyword>
<dbReference type="SMART" id="SM00184">
    <property type="entry name" value="RING"/>
    <property type="match status" value="1"/>
</dbReference>
<sequence>MENNMREETMDLDLNLEPSDPPGGPIPGLGSLLSELETAHGHIEERIRQLEAVTSRARQRQRWRQGQSSPQPLNIFVEQSSPSLSPDVSEIETSVANAHIEASLFAGEVGFDSQERTDDDRTIGKRDSSHLVAKALEMDTETKKAGGMFFDCNVCLYMARDPILTCCGHLFCWPCFYQLPYDHENVKECPECKGDLTETSIIPIYGNESNYSSKSKSKDPVSELPPRPKAPRIESERQRLISRRSFSSPIEIVNNIISAVGERTRSQQLDGAQNTGERTNALSSRYATSQALPTTEMEGNQRHPSFQVSRMLLQGAASFSSLSSALNSAMDSAERLVEDLEAFISNRQGGRNPPETSNVDRDSTSSIFAIVQPESLSMDTVAEIDSAMPSSSLRSLTADVPAAVAHLDNQTTDTALEVNPTMPPASSSNGSSLAPRVSDADHGASRGRRRRRLRCLS</sequence>
<accession>A0AAE0ATL3</accession>
<evidence type="ECO:0000256" key="7">
    <source>
        <dbReference type="SAM" id="MobiDB-lite"/>
    </source>
</evidence>
<keyword evidence="4 6" id="KW-0833">Ubl conjugation pathway</keyword>
<feature type="region of interest" description="Disordered" evidence="7">
    <location>
        <begin position="207"/>
        <end position="238"/>
    </location>
</feature>
<dbReference type="InterPro" id="IPR013083">
    <property type="entry name" value="Znf_RING/FYVE/PHD"/>
</dbReference>
<dbReference type="InterPro" id="IPR001841">
    <property type="entry name" value="Znf_RING"/>
</dbReference>
<dbReference type="EC" id="2.3.2.27" evidence="6"/>
<dbReference type="SUPFAM" id="SSF57850">
    <property type="entry name" value="RING/U-box"/>
    <property type="match status" value="1"/>
</dbReference>
<evidence type="ECO:0000256" key="1">
    <source>
        <dbReference type="ARBA" id="ARBA00000900"/>
    </source>
</evidence>
<comment type="function">
    <text evidence="6">E3 ubiquitin-protein ligase.</text>
</comment>
<feature type="region of interest" description="Disordered" evidence="7">
    <location>
        <begin position="414"/>
        <end position="457"/>
    </location>
</feature>
<evidence type="ECO:0000256" key="4">
    <source>
        <dbReference type="ARBA" id="ARBA00022786"/>
    </source>
</evidence>
<comment type="caution">
    <text evidence="9">The sequence shown here is derived from an EMBL/GenBank/DDBJ whole genome shotgun (WGS) entry which is preliminary data.</text>
</comment>
<dbReference type="GO" id="GO:0005789">
    <property type="term" value="C:endoplasmic reticulum membrane"/>
    <property type="evidence" value="ECO:0007669"/>
    <property type="project" value="UniProtKB-SubCell"/>
</dbReference>
<name>A0AAE0ATL3_9ROSI</name>
<dbReference type="AlphaFoldDB" id="A0AAE0ATL3"/>
<dbReference type="PROSITE" id="PS50089">
    <property type="entry name" value="ZF_RING_2"/>
    <property type="match status" value="1"/>
</dbReference>
<feature type="region of interest" description="Disordered" evidence="7">
    <location>
        <begin position="1"/>
        <end position="25"/>
    </location>
</feature>
<keyword evidence="6" id="KW-0479">Metal-binding</keyword>
<keyword evidence="6" id="KW-0862">Zinc</keyword>
<evidence type="ECO:0000313" key="10">
    <source>
        <dbReference type="Proteomes" id="UP001281410"/>
    </source>
</evidence>
<reference evidence="9" key="1">
    <citation type="journal article" date="2023" name="Plant J.">
        <title>Genome sequences and population genomics provide insights into the demographic history, inbreeding, and mutation load of two 'living fossil' tree species of Dipteronia.</title>
        <authorList>
            <person name="Feng Y."/>
            <person name="Comes H.P."/>
            <person name="Chen J."/>
            <person name="Zhu S."/>
            <person name="Lu R."/>
            <person name="Zhang X."/>
            <person name="Li P."/>
            <person name="Qiu J."/>
            <person name="Olsen K.M."/>
            <person name="Qiu Y."/>
        </authorList>
    </citation>
    <scope>NUCLEOTIDE SEQUENCE</scope>
    <source>
        <strain evidence="9">NBL</strain>
    </source>
</reference>
<dbReference type="Gene3D" id="3.30.40.10">
    <property type="entry name" value="Zinc/RING finger domain, C3HC4 (zinc finger)"/>
    <property type="match status" value="1"/>
</dbReference>
<feature type="domain" description="RING-type" evidence="8">
    <location>
        <begin position="152"/>
        <end position="193"/>
    </location>
</feature>
<dbReference type="GO" id="GO:0008270">
    <property type="term" value="F:zinc ion binding"/>
    <property type="evidence" value="ECO:0007669"/>
    <property type="project" value="UniProtKB-KW"/>
</dbReference>
<protein>
    <recommendedName>
        <fullName evidence="6">E3 ubiquitin-protein ligase RMA</fullName>
        <ecNumber evidence="6">2.3.2.27</ecNumber>
    </recommendedName>
    <alternativeName>
        <fullName evidence="6">Protein RING membrane-anchor</fullName>
    </alternativeName>
    <alternativeName>
        <fullName evidence="6">RING-type E3 ubiquitin transferase RMA</fullName>
    </alternativeName>
</protein>
<comment type="catalytic activity">
    <reaction evidence="1 6">
        <text>S-ubiquitinyl-[E2 ubiquitin-conjugating enzyme]-L-cysteine + [acceptor protein]-L-lysine = [E2 ubiquitin-conjugating enzyme]-L-cysteine + N(6)-ubiquitinyl-[acceptor protein]-L-lysine.</text>
        <dbReference type="EC" id="2.3.2.27"/>
    </reaction>
</comment>
<dbReference type="GO" id="GO:0061630">
    <property type="term" value="F:ubiquitin protein ligase activity"/>
    <property type="evidence" value="ECO:0007669"/>
    <property type="project" value="UniProtKB-UniRule"/>
</dbReference>
<dbReference type="PANTHER" id="PTHR12313">
    <property type="entry name" value="E3 UBIQUITIN-PROTEIN LIGASE RNF5-RELATED"/>
    <property type="match status" value="1"/>
</dbReference>
<evidence type="ECO:0000256" key="6">
    <source>
        <dbReference type="RuleBase" id="RU369090"/>
    </source>
</evidence>
<keyword evidence="6" id="KW-0256">Endoplasmic reticulum</keyword>
<comment type="subcellular location">
    <subcellularLocation>
        <location evidence="6">Endoplasmic reticulum membrane</location>
        <topology evidence="6">Single-pass type IV membrane protein</topology>
    </subcellularLocation>
</comment>
<evidence type="ECO:0000256" key="3">
    <source>
        <dbReference type="ARBA" id="ARBA00022679"/>
    </source>
</evidence>